<dbReference type="Gene3D" id="3.30.710.10">
    <property type="entry name" value="Potassium Channel Kv1.1, Chain A"/>
    <property type="match status" value="1"/>
</dbReference>
<dbReference type="EMBL" id="LUGG01000005">
    <property type="protein sequence ID" value="OBZ74469.1"/>
    <property type="molecule type" value="Genomic_DNA"/>
</dbReference>
<reference evidence="1 2" key="1">
    <citation type="submission" date="2016-03" db="EMBL/GenBank/DDBJ databases">
        <title>Whole genome sequencing of Grifola frondosa 9006-11.</title>
        <authorList>
            <person name="Min B."/>
            <person name="Park H."/>
            <person name="Kim J.-G."/>
            <person name="Cho H."/>
            <person name="Oh Y.-L."/>
            <person name="Kong W.-S."/>
            <person name="Choi I.-G."/>
        </authorList>
    </citation>
    <scope>NUCLEOTIDE SEQUENCE [LARGE SCALE GENOMIC DNA]</scope>
    <source>
        <strain evidence="1 2">9006-11</strain>
    </source>
</reference>
<comment type="caution">
    <text evidence="1">The sequence shown here is derived from an EMBL/GenBank/DDBJ whole genome shotgun (WGS) entry which is preliminary data.</text>
</comment>
<name>A0A1C7MDL0_GRIFR</name>
<evidence type="ECO:0000313" key="2">
    <source>
        <dbReference type="Proteomes" id="UP000092993"/>
    </source>
</evidence>
<dbReference type="OrthoDB" id="2370221at2759"/>
<sequence length="354" mass="38525">MRDEVFHLSHDQISSDAPNYFTSCFLGGFVESEKRTLTLDRNPALFALIVDYLSGYTILPLSIRALPHTMDVPVALRNLLQDAQFFGLRGLCDLLTLPKPDFHLVVAGFANEVVALQDVLRKSLPEGVVLDDGALVSAHTKLPVLIFAQDVILRIVVDKVIDAATEGEVVPTKRTLSFEIEVPSTSRHPQSFIPNSSSATVKPVALVATTAEPDAILHIDGVPYGFREFFGWCKHHSGSGLHPGEMAIHDLWNSILSYITSTLPQTGSAGRRKILRQSVMLWTDELLCCVPERGATEDAVVAQHVSIAGESKTGGGRFLDGNAFLCGAVIFIVIPDSWIPRKAGMGHLIRILAA</sequence>
<dbReference type="PANTHER" id="PTHR31758:SF2">
    <property type="entry name" value="BTB_POZ DOMAIN-CONTAINING PROTEIN YLR108C"/>
    <property type="match status" value="1"/>
</dbReference>
<dbReference type="SUPFAM" id="SSF54695">
    <property type="entry name" value="POZ domain"/>
    <property type="match status" value="1"/>
</dbReference>
<dbReference type="STRING" id="5627.A0A1C7MDL0"/>
<evidence type="ECO:0000313" key="1">
    <source>
        <dbReference type="EMBL" id="OBZ74469.1"/>
    </source>
</evidence>
<dbReference type="Proteomes" id="UP000092993">
    <property type="component" value="Unassembled WGS sequence"/>
</dbReference>
<proteinExistence type="predicted"/>
<dbReference type="AlphaFoldDB" id="A0A1C7MDL0"/>
<dbReference type="PANTHER" id="PTHR31758">
    <property type="entry name" value="BTB/POZ DOMAIN-CONTAINING PROTEIN YLR108C"/>
    <property type="match status" value="1"/>
</dbReference>
<keyword evidence="2" id="KW-1185">Reference proteome</keyword>
<evidence type="ECO:0008006" key="3">
    <source>
        <dbReference type="Google" id="ProtNLM"/>
    </source>
</evidence>
<organism evidence="1 2">
    <name type="scientific">Grifola frondosa</name>
    <name type="common">Maitake</name>
    <name type="synonym">Polyporus frondosus</name>
    <dbReference type="NCBI Taxonomy" id="5627"/>
    <lineage>
        <taxon>Eukaryota</taxon>
        <taxon>Fungi</taxon>
        <taxon>Dikarya</taxon>
        <taxon>Basidiomycota</taxon>
        <taxon>Agaricomycotina</taxon>
        <taxon>Agaricomycetes</taxon>
        <taxon>Polyporales</taxon>
        <taxon>Grifolaceae</taxon>
        <taxon>Grifola</taxon>
    </lineage>
</organism>
<dbReference type="InterPro" id="IPR011333">
    <property type="entry name" value="SKP1/BTB/POZ_sf"/>
</dbReference>
<accession>A0A1C7MDL0</accession>
<gene>
    <name evidence="1" type="ORF">A0H81_05114</name>
</gene>
<protein>
    <recommendedName>
        <fullName evidence="3">BTB domain-containing protein</fullName>
    </recommendedName>
</protein>